<dbReference type="Gene3D" id="1.10.287.950">
    <property type="entry name" value="Methyl-accepting chemotaxis protein"/>
    <property type="match status" value="1"/>
</dbReference>
<keyword evidence="1" id="KW-1133">Transmembrane helix</keyword>
<dbReference type="GO" id="GO:0007165">
    <property type="term" value="P:signal transduction"/>
    <property type="evidence" value="ECO:0007669"/>
    <property type="project" value="InterPro"/>
</dbReference>
<dbReference type="AlphaFoldDB" id="A0A6M4MHS3"/>
<dbReference type="SUPFAM" id="SSF58104">
    <property type="entry name" value="Methyl-accepting chemotaxis protein (MCP) signaling domain"/>
    <property type="match status" value="1"/>
</dbReference>
<reference evidence="3 4" key="2">
    <citation type="submission" date="2020-04" db="EMBL/GenBank/DDBJ databases">
        <title>Complete genome sequence of Alteromonas pelagimontana 5.12T.</title>
        <authorList>
            <person name="Sinha R.K."/>
            <person name="Krishnan K.P."/>
            <person name="Kurian J.P."/>
        </authorList>
    </citation>
    <scope>NUCLEOTIDE SEQUENCE [LARGE SCALE GENOMIC DNA]</scope>
    <source>
        <strain evidence="3 4">5.12</strain>
    </source>
</reference>
<dbReference type="OrthoDB" id="9763018at2"/>
<dbReference type="Pfam" id="PF17201">
    <property type="entry name" value="Cache_3-Cache_2"/>
    <property type="match status" value="1"/>
</dbReference>
<dbReference type="SMART" id="SM00304">
    <property type="entry name" value="HAMP"/>
    <property type="match status" value="1"/>
</dbReference>
<keyword evidence="1" id="KW-0472">Membrane</keyword>
<evidence type="ECO:0000259" key="2">
    <source>
        <dbReference type="PROSITE" id="PS50885"/>
    </source>
</evidence>
<dbReference type="CDD" id="cd06225">
    <property type="entry name" value="HAMP"/>
    <property type="match status" value="1"/>
</dbReference>
<gene>
    <name evidence="3" type="ORF">CA267_013570</name>
</gene>
<dbReference type="SUPFAM" id="SSF103190">
    <property type="entry name" value="Sensory domain-like"/>
    <property type="match status" value="1"/>
</dbReference>
<dbReference type="EMBL" id="CP052766">
    <property type="protein sequence ID" value="QJR81716.1"/>
    <property type="molecule type" value="Genomic_DNA"/>
</dbReference>
<dbReference type="PANTHER" id="PTHR32089:SF112">
    <property type="entry name" value="LYSOZYME-LIKE PROTEIN-RELATED"/>
    <property type="match status" value="1"/>
</dbReference>
<proteinExistence type="predicted"/>
<dbReference type="InterPro" id="IPR029151">
    <property type="entry name" value="Sensor-like_sf"/>
</dbReference>
<dbReference type="KEGG" id="apel:CA267_013570"/>
<evidence type="ECO:0000313" key="4">
    <source>
        <dbReference type="Proteomes" id="UP000219285"/>
    </source>
</evidence>
<protein>
    <submittedName>
        <fullName evidence="3">HAMP domain-containing protein</fullName>
    </submittedName>
</protein>
<name>A0A6M4MHS3_9ALTE</name>
<reference evidence="4" key="1">
    <citation type="submission" date="2014-12" db="EMBL/GenBank/DDBJ databases">
        <title>Complete genome sequence of a multi-drug resistant Klebsiella pneumoniae.</title>
        <authorList>
            <person name="Hua X."/>
            <person name="Chen Q."/>
            <person name="Li X."/>
            <person name="Feng Y."/>
            <person name="Ruan Z."/>
            <person name="Yu Y."/>
        </authorList>
    </citation>
    <scope>NUCLEOTIDE SEQUENCE [LARGE SCALE GENOMIC DNA]</scope>
    <source>
        <strain evidence="4">5.12</strain>
    </source>
</reference>
<feature type="transmembrane region" description="Helical" evidence="1">
    <location>
        <begin position="284"/>
        <end position="307"/>
    </location>
</feature>
<dbReference type="PANTHER" id="PTHR32089">
    <property type="entry name" value="METHYL-ACCEPTING CHEMOTAXIS PROTEIN MCPB"/>
    <property type="match status" value="1"/>
</dbReference>
<dbReference type="Pfam" id="PF00672">
    <property type="entry name" value="HAMP"/>
    <property type="match status" value="1"/>
</dbReference>
<keyword evidence="1" id="KW-0812">Transmembrane</keyword>
<accession>A0A6M4MHS3</accession>
<organism evidence="3 4">
    <name type="scientific">Alteromonas pelagimontana</name>
    <dbReference type="NCBI Taxonomy" id="1858656"/>
    <lineage>
        <taxon>Bacteria</taxon>
        <taxon>Pseudomonadati</taxon>
        <taxon>Pseudomonadota</taxon>
        <taxon>Gammaproteobacteria</taxon>
        <taxon>Alteromonadales</taxon>
        <taxon>Alteromonadaceae</taxon>
        <taxon>Alteromonas/Salinimonas group</taxon>
        <taxon>Alteromonas</taxon>
    </lineage>
</organism>
<dbReference type="RefSeq" id="WP_075610718.1">
    <property type="nucleotide sequence ID" value="NZ_CP052766.1"/>
</dbReference>
<keyword evidence="4" id="KW-1185">Reference proteome</keyword>
<dbReference type="GO" id="GO:0016020">
    <property type="term" value="C:membrane"/>
    <property type="evidence" value="ECO:0007669"/>
    <property type="project" value="InterPro"/>
</dbReference>
<dbReference type="Proteomes" id="UP000219285">
    <property type="component" value="Chromosome"/>
</dbReference>
<dbReference type="PROSITE" id="PS50885">
    <property type="entry name" value="HAMP"/>
    <property type="match status" value="1"/>
</dbReference>
<evidence type="ECO:0000256" key="1">
    <source>
        <dbReference type="SAM" id="Phobius"/>
    </source>
</evidence>
<feature type="domain" description="HAMP" evidence="2">
    <location>
        <begin position="309"/>
        <end position="363"/>
    </location>
</feature>
<dbReference type="InterPro" id="IPR033462">
    <property type="entry name" value="Cache_3-Cache_2"/>
</dbReference>
<feature type="transmembrane region" description="Helical" evidence="1">
    <location>
        <begin position="7"/>
        <end position="28"/>
    </location>
</feature>
<dbReference type="InterPro" id="IPR003660">
    <property type="entry name" value="HAMP_dom"/>
</dbReference>
<evidence type="ECO:0000313" key="3">
    <source>
        <dbReference type="EMBL" id="QJR81716.1"/>
    </source>
</evidence>
<sequence length="465" mass="50790">MSIQRKFLFSVAGVIGFFTLVVLGYSIYTNSRTVEAQIEKEQKAATSQIIDILRVTDTIMRDRVQSSMKLLMQRGAELGLPAQGDMIRVKATSAYQLLLGNQPQANNFALVDELTDVMGGTATLFSKTGSDFIRISTNVKNQGERAIGTRLATDGQAIKKIQQKQPFYGQVDILGNPYLTGYEPMLDGSGNVIGIWYVGYSADMKFLKEAIADSRILQSGFVALRDSNGSVRIHSDHVTTEQAESILRSSTDEWTITEVPFEFWNYDIVLAVSHDETEGLLAKALGILFIKILIAGGAILVTIYFLVKRIVGKPLNHFTDVVENIASGEGDLTFRFDSTRNDEFGRMANGFNLLLAKLQTTIQVVSSATDSLLQRSSELQATAVKSNNSIMSLTSQTDRIANAIDELQENASRVASNTSLANEAAQTADKDTTNSVSVLNMSISDIERQAEDVDASVAVINPNPV</sequence>